<keyword evidence="1" id="KW-0812">Transmembrane</keyword>
<dbReference type="EMBL" id="CAJFCV020000004">
    <property type="protein sequence ID" value="CAG9113066.1"/>
    <property type="molecule type" value="Genomic_DNA"/>
</dbReference>
<feature type="transmembrane region" description="Helical" evidence="1">
    <location>
        <begin position="12"/>
        <end position="33"/>
    </location>
</feature>
<dbReference type="Proteomes" id="UP000659654">
    <property type="component" value="Unassembled WGS sequence"/>
</dbReference>
<feature type="transmembrane region" description="Helical" evidence="1">
    <location>
        <begin position="239"/>
        <end position="263"/>
    </location>
</feature>
<comment type="caution">
    <text evidence="2">The sequence shown here is derived from an EMBL/GenBank/DDBJ whole genome shotgun (WGS) entry which is preliminary data.</text>
</comment>
<name>A0A7I8XE19_BURXY</name>
<evidence type="ECO:0000256" key="1">
    <source>
        <dbReference type="SAM" id="Phobius"/>
    </source>
</evidence>
<keyword evidence="3" id="KW-1185">Reference proteome</keyword>
<dbReference type="EMBL" id="CAJFDI010000004">
    <property type="protein sequence ID" value="CAD5224305.1"/>
    <property type="molecule type" value="Genomic_DNA"/>
</dbReference>
<keyword evidence="1" id="KW-1133">Transmembrane helix</keyword>
<feature type="transmembrane region" description="Helical" evidence="1">
    <location>
        <begin position="87"/>
        <end position="110"/>
    </location>
</feature>
<evidence type="ECO:0000313" key="3">
    <source>
        <dbReference type="Proteomes" id="UP000659654"/>
    </source>
</evidence>
<proteinExistence type="predicted"/>
<dbReference type="PANTHER" id="PTHR45830">
    <property type="entry name" value="SERPENTINE RECEPTOR, CLASS I"/>
    <property type="match status" value="1"/>
</dbReference>
<evidence type="ECO:0000313" key="2">
    <source>
        <dbReference type="EMBL" id="CAD5224305.1"/>
    </source>
</evidence>
<feature type="transmembrane region" description="Helical" evidence="1">
    <location>
        <begin position="194"/>
        <end position="219"/>
    </location>
</feature>
<reference evidence="2" key="1">
    <citation type="submission" date="2020-09" db="EMBL/GenBank/DDBJ databases">
        <authorList>
            <person name="Kikuchi T."/>
        </authorList>
    </citation>
    <scope>NUCLEOTIDE SEQUENCE</scope>
    <source>
        <strain evidence="2">Ka4C1</strain>
    </source>
</reference>
<dbReference type="AlphaFoldDB" id="A0A7I8XE19"/>
<organism evidence="2 3">
    <name type="scientific">Bursaphelenchus xylophilus</name>
    <name type="common">Pinewood nematode worm</name>
    <name type="synonym">Aphelenchoides xylophilus</name>
    <dbReference type="NCBI Taxonomy" id="6326"/>
    <lineage>
        <taxon>Eukaryota</taxon>
        <taxon>Metazoa</taxon>
        <taxon>Ecdysozoa</taxon>
        <taxon>Nematoda</taxon>
        <taxon>Chromadorea</taxon>
        <taxon>Rhabditida</taxon>
        <taxon>Tylenchina</taxon>
        <taxon>Tylenchomorpha</taxon>
        <taxon>Aphelenchoidea</taxon>
        <taxon>Aphelenchoididae</taxon>
        <taxon>Bursaphelenchus</taxon>
    </lineage>
</organism>
<dbReference type="OrthoDB" id="5869821at2759"/>
<dbReference type="InterPro" id="IPR019422">
    <property type="entry name" value="7TM_GPCR_serpentine_rcpt_Srh"/>
</dbReference>
<feature type="transmembrane region" description="Helical" evidence="1">
    <location>
        <begin position="275"/>
        <end position="298"/>
    </location>
</feature>
<accession>A0A7I8XE19</accession>
<keyword evidence="1" id="KW-0472">Membrane</keyword>
<gene>
    <name evidence="2" type="ORF">BXYJ_LOCUS7977</name>
</gene>
<protein>
    <submittedName>
        <fullName evidence="2">(pine wood nematode) hypothetical protein</fullName>
    </submittedName>
</protein>
<dbReference type="Pfam" id="PF10318">
    <property type="entry name" value="7TM_GPCR_Srh"/>
    <property type="match status" value="1"/>
</dbReference>
<dbReference type="Proteomes" id="UP000582659">
    <property type="component" value="Unassembled WGS sequence"/>
</dbReference>
<feature type="transmembrane region" description="Helical" evidence="1">
    <location>
        <begin position="130"/>
        <end position="152"/>
    </location>
</feature>
<feature type="transmembrane region" description="Helical" evidence="1">
    <location>
        <begin position="45"/>
        <end position="67"/>
    </location>
</feature>
<sequence length="350" mass="40286">MYENYLQPIEGYVFGTCLIVELILMPLMAYLTAFRSRQMKRYRFYILNNVIWCFLFDIGPFVLRPTFTFPAGCLIMRPIIGISANVARAWAFMLLVVCINMEMGVVWSLFYRYAQAFPGWFSDFFEHGYAIYIVIASVHVAMYMSCCLPFVVFSVPDKEQMKAELLLQLPQLKEEEPNISYICVPNTTLTRSVALLGFLTMLTFFTLGTGLYINLFVIIQLERRKATAIANTQRLQLMLFKAVGVQLWVGYALLLFPTAAIFLTFFCQWRNGTTIAMFAVTLMTTHGALDYATMLWFITPYRRIVAGWLRVGRAKQLSNPSVFGVTTITIVQSQYRHSFSTRATFRNLTR</sequence>
<dbReference type="PANTHER" id="PTHR45830:SF15">
    <property type="entry name" value="SERPENTINE RECEPTOR, CLASS I"/>
    <property type="match status" value="1"/>
</dbReference>